<organism evidence="2 3">
    <name type="scientific">Meloidogyne graminicola</name>
    <dbReference type="NCBI Taxonomy" id="189291"/>
    <lineage>
        <taxon>Eukaryota</taxon>
        <taxon>Metazoa</taxon>
        <taxon>Ecdysozoa</taxon>
        <taxon>Nematoda</taxon>
        <taxon>Chromadorea</taxon>
        <taxon>Rhabditida</taxon>
        <taxon>Tylenchina</taxon>
        <taxon>Tylenchomorpha</taxon>
        <taxon>Tylenchoidea</taxon>
        <taxon>Meloidogynidae</taxon>
        <taxon>Meloidogyninae</taxon>
        <taxon>Meloidogyne</taxon>
    </lineage>
</organism>
<keyword evidence="1" id="KW-0732">Signal</keyword>
<gene>
    <name evidence="2" type="ORF">Mgra_00005380</name>
</gene>
<evidence type="ECO:0000313" key="3">
    <source>
        <dbReference type="Proteomes" id="UP000605970"/>
    </source>
</evidence>
<dbReference type="OrthoDB" id="5900891at2759"/>
<accession>A0A8S9ZP97</accession>
<keyword evidence="3" id="KW-1185">Reference proteome</keyword>
<evidence type="ECO:0000256" key="1">
    <source>
        <dbReference type="SAM" id="SignalP"/>
    </source>
</evidence>
<proteinExistence type="predicted"/>
<dbReference type="EMBL" id="JABEBT010000045">
    <property type="protein sequence ID" value="KAF7635264.1"/>
    <property type="molecule type" value="Genomic_DNA"/>
</dbReference>
<comment type="caution">
    <text evidence="2">The sequence shown here is derived from an EMBL/GenBank/DDBJ whole genome shotgun (WGS) entry which is preliminary data.</text>
</comment>
<evidence type="ECO:0000313" key="2">
    <source>
        <dbReference type="EMBL" id="KAF7635264.1"/>
    </source>
</evidence>
<dbReference type="Proteomes" id="UP000605970">
    <property type="component" value="Unassembled WGS sequence"/>
</dbReference>
<reference evidence="2" key="1">
    <citation type="journal article" date="2020" name="Ecol. Evol.">
        <title>Genome structure and content of the rice root-knot nematode (Meloidogyne graminicola).</title>
        <authorList>
            <person name="Phan N.T."/>
            <person name="Danchin E.G.J."/>
            <person name="Klopp C."/>
            <person name="Perfus-Barbeoch L."/>
            <person name="Kozlowski D.K."/>
            <person name="Koutsovoulos G.D."/>
            <person name="Lopez-Roques C."/>
            <person name="Bouchez O."/>
            <person name="Zahm M."/>
            <person name="Besnard G."/>
            <person name="Bellafiore S."/>
        </authorList>
    </citation>
    <scope>NUCLEOTIDE SEQUENCE</scope>
    <source>
        <strain evidence="2">VN-18</strain>
    </source>
</reference>
<name>A0A8S9ZP97_9BILA</name>
<sequence>MFSLYYLIFFVFLIFIYSSSNIESSEIITNCHKACGGNTKCATNCVTCTNKKCKNDCKDGFFSKAGSGAKKQKCIDCANKGIIECSKKN</sequence>
<protein>
    <submittedName>
        <fullName evidence="2">Uncharacterized protein</fullName>
    </submittedName>
</protein>
<dbReference type="AlphaFoldDB" id="A0A8S9ZP97"/>
<feature type="signal peptide" evidence="1">
    <location>
        <begin position="1"/>
        <end position="18"/>
    </location>
</feature>
<feature type="chain" id="PRO_5035755639" evidence="1">
    <location>
        <begin position="19"/>
        <end position="89"/>
    </location>
</feature>